<organism evidence="1 2">
    <name type="scientific">Tagetes erecta</name>
    <name type="common">African marigold</name>
    <dbReference type="NCBI Taxonomy" id="13708"/>
    <lineage>
        <taxon>Eukaryota</taxon>
        <taxon>Viridiplantae</taxon>
        <taxon>Streptophyta</taxon>
        <taxon>Embryophyta</taxon>
        <taxon>Tracheophyta</taxon>
        <taxon>Spermatophyta</taxon>
        <taxon>Magnoliopsida</taxon>
        <taxon>eudicotyledons</taxon>
        <taxon>Gunneridae</taxon>
        <taxon>Pentapetalae</taxon>
        <taxon>asterids</taxon>
        <taxon>campanulids</taxon>
        <taxon>Asterales</taxon>
        <taxon>Asteraceae</taxon>
        <taxon>Asteroideae</taxon>
        <taxon>Heliantheae alliance</taxon>
        <taxon>Tageteae</taxon>
        <taxon>Tagetes</taxon>
    </lineage>
</organism>
<dbReference type="AlphaFoldDB" id="A0AAD8NK18"/>
<evidence type="ECO:0000313" key="2">
    <source>
        <dbReference type="Proteomes" id="UP001229421"/>
    </source>
</evidence>
<reference evidence="1" key="1">
    <citation type="journal article" date="2023" name="bioRxiv">
        <title>Improved chromosome-level genome assembly for marigold (Tagetes erecta).</title>
        <authorList>
            <person name="Jiang F."/>
            <person name="Yuan L."/>
            <person name="Wang S."/>
            <person name="Wang H."/>
            <person name="Xu D."/>
            <person name="Wang A."/>
            <person name="Fan W."/>
        </authorList>
    </citation>
    <scope>NUCLEOTIDE SEQUENCE</scope>
    <source>
        <strain evidence="1">WSJ</strain>
        <tissue evidence="1">Leaf</tissue>
    </source>
</reference>
<sequence>MDQIVKELEEVLEYQWKQANLEHGTKAEEDEGTSLSGLKIDFLKIPLIKIKQATNDFHKECHIGSGGFADVYKAKLDAALRGGNNKRTDRSQINRRRS</sequence>
<proteinExistence type="predicted"/>
<dbReference type="EMBL" id="JAUHHV010000010">
    <property type="protein sequence ID" value="KAK1410928.1"/>
    <property type="molecule type" value="Genomic_DNA"/>
</dbReference>
<dbReference type="SUPFAM" id="SSF56112">
    <property type="entry name" value="Protein kinase-like (PK-like)"/>
    <property type="match status" value="1"/>
</dbReference>
<gene>
    <name evidence="1" type="ORF">QVD17_37470</name>
</gene>
<keyword evidence="2" id="KW-1185">Reference proteome</keyword>
<dbReference type="Proteomes" id="UP001229421">
    <property type="component" value="Unassembled WGS sequence"/>
</dbReference>
<name>A0AAD8NK18_TARER</name>
<protein>
    <submittedName>
        <fullName evidence="1">Uncharacterized protein</fullName>
    </submittedName>
</protein>
<dbReference type="InterPro" id="IPR011009">
    <property type="entry name" value="Kinase-like_dom_sf"/>
</dbReference>
<accession>A0AAD8NK18</accession>
<evidence type="ECO:0000313" key="1">
    <source>
        <dbReference type="EMBL" id="KAK1410928.1"/>
    </source>
</evidence>
<comment type="caution">
    <text evidence="1">The sequence shown here is derived from an EMBL/GenBank/DDBJ whole genome shotgun (WGS) entry which is preliminary data.</text>
</comment>
<dbReference type="Gene3D" id="3.30.200.20">
    <property type="entry name" value="Phosphorylase Kinase, domain 1"/>
    <property type="match status" value="1"/>
</dbReference>